<feature type="transmembrane region" description="Helical" evidence="7">
    <location>
        <begin position="305"/>
        <end position="326"/>
    </location>
</feature>
<gene>
    <name evidence="9" type="ORF">Afil01_56180</name>
</gene>
<evidence type="ECO:0000256" key="4">
    <source>
        <dbReference type="ARBA" id="ARBA00022692"/>
    </source>
</evidence>
<dbReference type="Pfam" id="PF07690">
    <property type="entry name" value="MFS_1"/>
    <property type="match status" value="2"/>
</dbReference>
<dbReference type="PANTHER" id="PTHR43266">
    <property type="entry name" value="MACROLIDE-EFFLUX PROTEIN"/>
    <property type="match status" value="1"/>
</dbReference>
<feature type="transmembrane region" description="Helical" evidence="7">
    <location>
        <begin position="75"/>
        <end position="92"/>
    </location>
</feature>
<dbReference type="AlphaFoldDB" id="A0A9W6WCP7"/>
<dbReference type="PROSITE" id="PS50850">
    <property type="entry name" value="MFS"/>
    <property type="match status" value="1"/>
</dbReference>
<evidence type="ECO:0000256" key="1">
    <source>
        <dbReference type="ARBA" id="ARBA00004651"/>
    </source>
</evidence>
<dbReference type="GO" id="GO:0022857">
    <property type="term" value="F:transmembrane transporter activity"/>
    <property type="evidence" value="ECO:0007669"/>
    <property type="project" value="InterPro"/>
</dbReference>
<feature type="domain" description="Major facilitator superfamily (MFS) profile" evidence="8">
    <location>
        <begin position="1"/>
        <end position="390"/>
    </location>
</feature>
<evidence type="ECO:0000256" key="6">
    <source>
        <dbReference type="ARBA" id="ARBA00023136"/>
    </source>
</evidence>
<dbReference type="InterPro" id="IPR011701">
    <property type="entry name" value="MFS"/>
</dbReference>
<comment type="subcellular location">
    <subcellularLocation>
        <location evidence="1">Cell membrane</location>
        <topology evidence="1">Multi-pass membrane protein</topology>
    </subcellularLocation>
</comment>
<keyword evidence="5 7" id="KW-1133">Transmembrane helix</keyword>
<comment type="caution">
    <text evidence="9">The sequence shown here is derived from an EMBL/GenBank/DDBJ whole genome shotgun (WGS) entry which is preliminary data.</text>
</comment>
<dbReference type="EMBL" id="BSTX01000004">
    <property type="protein sequence ID" value="GLZ80811.1"/>
    <property type="molecule type" value="Genomic_DNA"/>
</dbReference>
<feature type="transmembrane region" description="Helical" evidence="7">
    <location>
        <begin position="338"/>
        <end position="358"/>
    </location>
</feature>
<feature type="transmembrane region" description="Helical" evidence="7">
    <location>
        <begin position="210"/>
        <end position="232"/>
    </location>
</feature>
<keyword evidence="3" id="KW-1003">Cell membrane</keyword>
<evidence type="ECO:0000256" key="7">
    <source>
        <dbReference type="SAM" id="Phobius"/>
    </source>
</evidence>
<dbReference type="Proteomes" id="UP001165079">
    <property type="component" value="Unassembled WGS sequence"/>
</dbReference>
<evidence type="ECO:0000313" key="10">
    <source>
        <dbReference type="Proteomes" id="UP001165079"/>
    </source>
</evidence>
<dbReference type="InterPro" id="IPR020846">
    <property type="entry name" value="MFS_dom"/>
</dbReference>
<keyword evidence="4 7" id="KW-0812">Transmembrane</keyword>
<feature type="transmembrane region" description="Helical" evidence="7">
    <location>
        <begin position="12"/>
        <end position="36"/>
    </location>
</feature>
<feature type="transmembrane region" description="Helical" evidence="7">
    <location>
        <begin position="244"/>
        <end position="266"/>
    </location>
</feature>
<evidence type="ECO:0000259" key="8">
    <source>
        <dbReference type="PROSITE" id="PS50850"/>
    </source>
</evidence>
<dbReference type="RefSeq" id="WP_285666068.1">
    <property type="nucleotide sequence ID" value="NZ_BSTX01000004.1"/>
</dbReference>
<dbReference type="PANTHER" id="PTHR43266:SF2">
    <property type="entry name" value="MAJOR FACILITATOR SUPERFAMILY (MFS) PROFILE DOMAIN-CONTAINING PROTEIN"/>
    <property type="match status" value="1"/>
</dbReference>
<dbReference type="InterPro" id="IPR036259">
    <property type="entry name" value="MFS_trans_sf"/>
</dbReference>
<keyword evidence="10" id="KW-1185">Reference proteome</keyword>
<proteinExistence type="predicted"/>
<dbReference type="Gene3D" id="1.20.1250.20">
    <property type="entry name" value="MFS general substrate transporter like domains"/>
    <property type="match status" value="2"/>
</dbReference>
<evidence type="ECO:0000313" key="9">
    <source>
        <dbReference type="EMBL" id="GLZ80811.1"/>
    </source>
</evidence>
<keyword evidence="6 7" id="KW-0472">Membrane</keyword>
<sequence length="402" mass="40954">MSFIVSRWRDVYLSTAARGLAGTGTMAVTATLLLSIQAKGFGGFAAGALITVFALPVVLLAPLTGRLVDRVDSRVLLIAAGVLESIACFALSRTDALWMMYAGAALVATAGAVIQPTFGALLPAMVVPGDLPRAAALSQTSATVGSLAGPAAAGVLVGAFDARIAFTVSAVLVLFTAVAGLLLRTRRGSAEQAASPAGAWKLGDDHAVRISVLALSLVVAVVSGINVAEVFFVRGDLGATETMYGFVVGAWPIGMTVGAWILSGWLRKAGDAQVVRMLFLAMAVACLALGSSGLIFGSAWLLLPFWFIGGFGNGAINVAMGVLVARRVAPEARGRAQAVIQGMVQGSSLAGYLGIGAIMELVDARWIVIGVGTGGVVMVLAALPLLRRIKAPSPAIAETVPA</sequence>
<feature type="transmembrane region" description="Helical" evidence="7">
    <location>
        <begin position="98"/>
        <end position="122"/>
    </location>
</feature>
<evidence type="ECO:0000256" key="3">
    <source>
        <dbReference type="ARBA" id="ARBA00022475"/>
    </source>
</evidence>
<name>A0A9W6WCP7_9ACTN</name>
<dbReference type="InterPro" id="IPR001958">
    <property type="entry name" value="Tet-R_TetA/multi-R_MdtG-like"/>
</dbReference>
<dbReference type="GO" id="GO:0005886">
    <property type="term" value="C:plasma membrane"/>
    <property type="evidence" value="ECO:0007669"/>
    <property type="project" value="UniProtKB-SubCell"/>
</dbReference>
<dbReference type="CDD" id="cd06173">
    <property type="entry name" value="MFS_MefA_like"/>
    <property type="match status" value="1"/>
</dbReference>
<protein>
    <submittedName>
        <fullName evidence="9">MFS transporter</fullName>
    </submittedName>
</protein>
<feature type="transmembrane region" description="Helical" evidence="7">
    <location>
        <begin position="164"/>
        <end position="183"/>
    </location>
</feature>
<evidence type="ECO:0000256" key="2">
    <source>
        <dbReference type="ARBA" id="ARBA00022448"/>
    </source>
</evidence>
<feature type="transmembrane region" description="Helical" evidence="7">
    <location>
        <begin position="42"/>
        <end position="63"/>
    </location>
</feature>
<reference evidence="9" key="1">
    <citation type="submission" date="2023-03" db="EMBL/GenBank/DDBJ databases">
        <title>Actinorhabdospora filicis NBRC 111898.</title>
        <authorList>
            <person name="Ichikawa N."/>
            <person name="Sato H."/>
            <person name="Tonouchi N."/>
        </authorList>
    </citation>
    <scope>NUCLEOTIDE SEQUENCE</scope>
    <source>
        <strain evidence="9">NBRC 111898</strain>
    </source>
</reference>
<feature type="transmembrane region" description="Helical" evidence="7">
    <location>
        <begin position="278"/>
        <end position="299"/>
    </location>
</feature>
<evidence type="ECO:0000256" key="5">
    <source>
        <dbReference type="ARBA" id="ARBA00022989"/>
    </source>
</evidence>
<keyword evidence="2" id="KW-0813">Transport</keyword>
<dbReference type="PRINTS" id="PR01035">
    <property type="entry name" value="TCRTETA"/>
</dbReference>
<organism evidence="9 10">
    <name type="scientific">Actinorhabdospora filicis</name>
    <dbReference type="NCBI Taxonomy" id="1785913"/>
    <lineage>
        <taxon>Bacteria</taxon>
        <taxon>Bacillati</taxon>
        <taxon>Actinomycetota</taxon>
        <taxon>Actinomycetes</taxon>
        <taxon>Micromonosporales</taxon>
        <taxon>Micromonosporaceae</taxon>
        <taxon>Actinorhabdospora</taxon>
    </lineage>
</organism>
<dbReference type="SUPFAM" id="SSF103473">
    <property type="entry name" value="MFS general substrate transporter"/>
    <property type="match status" value="1"/>
</dbReference>
<accession>A0A9W6WCP7</accession>
<feature type="transmembrane region" description="Helical" evidence="7">
    <location>
        <begin position="364"/>
        <end position="386"/>
    </location>
</feature>